<dbReference type="InterPro" id="IPR051259">
    <property type="entry name" value="rRNA_Methyltransferase"/>
</dbReference>
<dbReference type="AlphaFoldDB" id="A0A1H4BRA7"/>
<dbReference type="Gene3D" id="3.40.1280.10">
    <property type="match status" value="1"/>
</dbReference>
<keyword evidence="3 5" id="KW-0808">Transferase</keyword>
<dbReference type="Pfam" id="PF00588">
    <property type="entry name" value="SpoU_methylase"/>
    <property type="match status" value="1"/>
</dbReference>
<evidence type="ECO:0000313" key="6">
    <source>
        <dbReference type="Proteomes" id="UP000198584"/>
    </source>
</evidence>
<evidence type="ECO:0000256" key="3">
    <source>
        <dbReference type="ARBA" id="ARBA00022679"/>
    </source>
</evidence>
<dbReference type="Gene3D" id="3.30.1330.30">
    <property type="match status" value="1"/>
</dbReference>
<dbReference type="PANTHER" id="PTHR43191:SF2">
    <property type="entry name" value="RRNA METHYLTRANSFERASE 3, MITOCHONDRIAL"/>
    <property type="match status" value="1"/>
</dbReference>
<dbReference type="InterPro" id="IPR029026">
    <property type="entry name" value="tRNA_m1G_MTases_N"/>
</dbReference>
<dbReference type="GO" id="GO:0006396">
    <property type="term" value="P:RNA processing"/>
    <property type="evidence" value="ECO:0007669"/>
    <property type="project" value="InterPro"/>
</dbReference>
<dbReference type="EMBL" id="FNQR01000005">
    <property type="protein sequence ID" value="SEA50706.1"/>
    <property type="molecule type" value="Genomic_DNA"/>
</dbReference>
<dbReference type="InterPro" id="IPR001537">
    <property type="entry name" value="SpoU_MeTrfase"/>
</dbReference>
<keyword evidence="6" id="KW-1185">Reference proteome</keyword>
<dbReference type="InterPro" id="IPR013123">
    <property type="entry name" value="SpoU_subst-bd"/>
</dbReference>
<dbReference type="Pfam" id="PF22435">
    <property type="entry name" value="MRM3-like_sub_bind"/>
    <property type="match status" value="1"/>
</dbReference>
<reference evidence="6" key="1">
    <citation type="submission" date="2016-10" db="EMBL/GenBank/DDBJ databases">
        <authorList>
            <person name="Varghese N."/>
            <person name="Submissions S."/>
        </authorList>
    </citation>
    <scope>NUCLEOTIDE SEQUENCE [LARGE SCALE GENOMIC DNA]</scope>
    <source>
        <strain evidence="6">CCM7597</strain>
    </source>
</reference>
<comment type="similarity">
    <text evidence="1">Belongs to the class IV-like SAM-binding methyltransferase superfamily. RNA methyltransferase TrmH family.</text>
</comment>
<proteinExistence type="inferred from homology"/>
<feature type="domain" description="RNA 2-O ribose methyltransferase substrate binding" evidence="4">
    <location>
        <begin position="29"/>
        <end position="96"/>
    </location>
</feature>
<keyword evidence="2 5" id="KW-0489">Methyltransferase</keyword>
<sequence length="245" mass="27292">MLTSLQNTRVKQWIKLKKKREREKLQSFLVEGYHLVEEAIQSKWEIKEVIVKEEADLPDWIEGERITRVSNEVFAALSETETPQGIAAVVEMKDFETRSFHHVLLIDAVQDPGNLGTLIRTADAAGFDGVIIGKGSVDPFNEKVIRATQGSLFHLPIIQGELYEWIPLLKHQGLTVFASTLENAKPYHEITFPEKAALIVGNEGAGIQEDMIGLADSQVYIPIVGQAESLNVAIAAGILMYQMKI</sequence>
<dbReference type="SUPFAM" id="SSF55315">
    <property type="entry name" value="L30e-like"/>
    <property type="match status" value="1"/>
</dbReference>
<accession>A0A1H4BRA7</accession>
<dbReference type="RefSeq" id="WP_093044240.1">
    <property type="nucleotide sequence ID" value="NZ_FNQR01000005.1"/>
</dbReference>
<dbReference type="GO" id="GO:0008173">
    <property type="term" value="F:RNA methyltransferase activity"/>
    <property type="evidence" value="ECO:0007669"/>
    <property type="project" value="InterPro"/>
</dbReference>
<evidence type="ECO:0000256" key="2">
    <source>
        <dbReference type="ARBA" id="ARBA00022603"/>
    </source>
</evidence>
<dbReference type="SUPFAM" id="SSF75217">
    <property type="entry name" value="alpha/beta knot"/>
    <property type="match status" value="1"/>
</dbReference>
<dbReference type="PANTHER" id="PTHR43191">
    <property type="entry name" value="RRNA METHYLTRANSFERASE 3"/>
    <property type="match status" value="1"/>
</dbReference>
<dbReference type="STRING" id="571932.SAMN05421743_105122"/>
<evidence type="ECO:0000313" key="5">
    <source>
        <dbReference type="EMBL" id="SEA50706.1"/>
    </source>
</evidence>
<dbReference type="Proteomes" id="UP000198584">
    <property type="component" value="Unassembled WGS sequence"/>
</dbReference>
<organism evidence="5 6">
    <name type="scientific">Thalassobacillus cyri</name>
    <dbReference type="NCBI Taxonomy" id="571932"/>
    <lineage>
        <taxon>Bacteria</taxon>
        <taxon>Bacillati</taxon>
        <taxon>Bacillota</taxon>
        <taxon>Bacilli</taxon>
        <taxon>Bacillales</taxon>
        <taxon>Bacillaceae</taxon>
        <taxon>Thalassobacillus</taxon>
    </lineage>
</organism>
<name>A0A1H4BRA7_9BACI</name>
<evidence type="ECO:0000256" key="1">
    <source>
        <dbReference type="ARBA" id="ARBA00007228"/>
    </source>
</evidence>
<dbReference type="GO" id="GO:0032259">
    <property type="term" value="P:methylation"/>
    <property type="evidence" value="ECO:0007669"/>
    <property type="project" value="UniProtKB-KW"/>
</dbReference>
<protein>
    <submittedName>
        <fullName evidence="5">RNA methyltransferase, TrmH family</fullName>
    </submittedName>
</protein>
<gene>
    <name evidence="5" type="ORF">SAMN05421743_105122</name>
</gene>
<dbReference type="GO" id="GO:0005737">
    <property type="term" value="C:cytoplasm"/>
    <property type="evidence" value="ECO:0007669"/>
    <property type="project" value="UniProtKB-ARBA"/>
</dbReference>
<dbReference type="GO" id="GO:0003723">
    <property type="term" value="F:RNA binding"/>
    <property type="evidence" value="ECO:0007669"/>
    <property type="project" value="InterPro"/>
</dbReference>
<evidence type="ECO:0000259" key="4">
    <source>
        <dbReference type="SMART" id="SM00967"/>
    </source>
</evidence>
<dbReference type="CDD" id="cd18095">
    <property type="entry name" value="SpoU-like_rRNA-MTase"/>
    <property type="match status" value="1"/>
</dbReference>
<dbReference type="SMART" id="SM00967">
    <property type="entry name" value="SpoU_sub_bind"/>
    <property type="match status" value="1"/>
</dbReference>
<dbReference type="InterPro" id="IPR029064">
    <property type="entry name" value="Ribosomal_eL30-like_sf"/>
</dbReference>
<dbReference type="InterPro" id="IPR029028">
    <property type="entry name" value="Alpha/beta_knot_MTases"/>
</dbReference>
<dbReference type="InterPro" id="IPR053888">
    <property type="entry name" value="MRM3-like_sub_bind"/>
</dbReference>
<dbReference type="OrthoDB" id="9794400at2"/>